<dbReference type="STRING" id="356305.SAMN05421841_3495"/>
<gene>
    <name evidence="5" type="ORF">SAMN05421841_3495</name>
</gene>
<dbReference type="PANTHER" id="PTHR43280">
    <property type="entry name" value="ARAC-FAMILY TRANSCRIPTIONAL REGULATOR"/>
    <property type="match status" value="1"/>
</dbReference>
<dbReference type="RefSeq" id="WP_089794880.1">
    <property type="nucleotide sequence ID" value="NZ_FOIU01000003.1"/>
</dbReference>
<keyword evidence="2" id="KW-0238">DNA-binding</keyword>
<keyword evidence="6" id="KW-1185">Reference proteome</keyword>
<proteinExistence type="predicted"/>
<name>A0A1I0S045_9FLAO</name>
<dbReference type="InterPro" id="IPR009057">
    <property type="entry name" value="Homeodomain-like_sf"/>
</dbReference>
<dbReference type="SUPFAM" id="SSF46689">
    <property type="entry name" value="Homeodomain-like"/>
    <property type="match status" value="1"/>
</dbReference>
<dbReference type="OrthoDB" id="5295174at2"/>
<evidence type="ECO:0000256" key="3">
    <source>
        <dbReference type="ARBA" id="ARBA00023163"/>
    </source>
</evidence>
<keyword evidence="3" id="KW-0804">Transcription</keyword>
<dbReference type="AlphaFoldDB" id="A0A1I0S045"/>
<evidence type="ECO:0000313" key="5">
    <source>
        <dbReference type="EMBL" id="SEW47314.1"/>
    </source>
</evidence>
<keyword evidence="1" id="KW-0805">Transcription regulation</keyword>
<evidence type="ECO:0000313" key="6">
    <source>
        <dbReference type="Proteomes" id="UP000199469"/>
    </source>
</evidence>
<feature type="domain" description="HTH araC/xylS-type" evidence="4">
    <location>
        <begin position="12"/>
        <end position="116"/>
    </location>
</feature>
<dbReference type="InterPro" id="IPR018060">
    <property type="entry name" value="HTH_AraC"/>
</dbReference>
<reference evidence="6" key="1">
    <citation type="submission" date="2016-10" db="EMBL/GenBank/DDBJ databases">
        <authorList>
            <person name="Varghese N."/>
            <person name="Submissions S."/>
        </authorList>
    </citation>
    <scope>NUCLEOTIDE SEQUENCE [LARGE SCALE GENOMIC DNA]</scope>
    <source>
        <strain evidence="6">DSM 17724</strain>
    </source>
</reference>
<accession>A0A1I0S045</accession>
<dbReference type="Gene3D" id="1.10.10.60">
    <property type="entry name" value="Homeodomain-like"/>
    <property type="match status" value="2"/>
</dbReference>
<dbReference type="PROSITE" id="PS01124">
    <property type="entry name" value="HTH_ARAC_FAMILY_2"/>
    <property type="match status" value="1"/>
</dbReference>
<dbReference type="GO" id="GO:0043565">
    <property type="term" value="F:sequence-specific DNA binding"/>
    <property type="evidence" value="ECO:0007669"/>
    <property type="project" value="InterPro"/>
</dbReference>
<dbReference type="PANTHER" id="PTHR43280:SF34">
    <property type="entry name" value="ARAC-FAMILY TRANSCRIPTIONAL REGULATOR"/>
    <property type="match status" value="1"/>
</dbReference>
<dbReference type="SMART" id="SM00342">
    <property type="entry name" value="HTH_ARAC"/>
    <property type="match status" value="1"/>
</dbReference>
<protein>
    <submittedName>
        <fullName evidence="5">Helix-turn-helix domain-containing protein</fullName>
    </submittedName>
</protein>
<evidence type="ECO:0000256" key="1">
    <source>
        <dbReference type="ARBA" id="ARBA00023015"/>
    </source>
</evidence>
<sequence>MMTNITEQKLSAKLEEFERSTLYLKNNFSIAYLAVYCGVNSKYLSHLIKKHKNKDFNNYINELRINYIIDKLRKCSHHRNYKIATLAEEAGFSSPNKFSAVFKKHTSFSPSFFIKCLEKKLPEYII</sequence>
<evidence type="ECO:0000256" key="2">
    <source>
        <dbReference type="ARBA" id="ARBA00023125"/>
    </source>
</evidence>
<dbReference type="Proteomes" id="UP000199469">
    <property type="component" value="Unassembled WGS sequence"/>
</dbReference>
<dbReference type="Pfam" id="PF12833">
    <property type="entry name" value="HTH_18"/>
    <property type="match status" value="1"/>
</dbReference>
<evidence type="ECO:0000259" key="4">
    <source>
        <dbReference type="PROSITE" id="PS01124"/>
    </source>
</evidence>
<organism evidence="5 6">
    <name type="scientific">Chryseobacterium wanjuense</name>
    <dbReference type="NCBI Taxonomy" id="356305"/>
    <lineage>
        <taxon>Bacteria</taxon>
        <taxon>Pseudomonadati</taxon>
        <taxon>Bacteroidota</taxon>
        <taxon>Flavobacteriia</taxon>
        <taxon>Flavobacteriales</taxon>
        <taxon>Weeksellaceae</taxon>
        <taxon>Chryseobacterium group</taxon>
        <taxon>Chryseobacterium</taxon>
    </lineage>
</organism>
<dbReference type="EMBL" id="FOIU01000003">
    <property type="protein sequence ID" value="SEW47314.1"/>
    <property type="molecule type" value="Genomic_DNA"/>
</dbReference>
<dbReference type="GO" id="GO:0003700">
    <property type="term" value="F:DNA-binding transcription factor activity"/>
    <property type="evidence" value="ECO:0007669"/>
    <property type="project" value="InterPro"/>
</dbReference>